<keyword evidence="3" id="KW-1185">Reference proteome</keyword>
<dbReference type="AlphaFoldDB" id="A0A7J6WVT0"/>
<feature type="compositionally biased region" description="Polar residues" evidence="1">
    <location>
        <begin position="264"/>
        <end position="282"/>
    </location>
</feature>
<dbReference type="OrthoDB" id="1929441at2759"/>
<feature type="region of interest" description="Disordered" evidence="1">
    <location>
        <begin position="78"/>
        <end position="106"/>
    </location>
</feature>
<accession>A0A7J6WVT0</accession>
<feature type="region of interest" description="Disordered" evidence="1">
    <location>
        <begin position="853"/>
        <end position="872"/>
    </location>
</feature>
<dbReference type="Proteomes" id="UP000554482">
    <property type="component" value="Unassembled WGS sequence"/>
</dbReference>
<dbReference type="EMBL" id="JABWDY010010524">
    <property type="protein sequence ID" value="KAF5200625.1"/>
    <property type="molecule type" value="Genomic_DNA"/>
</dbReference>
<feature type="region of interest" description="Disordered" evidence="1">
    <location>
        <begin position="469"/>
        <end position="518"/>
    </location>
</feature>
<organism evidence="2 3">
    <name type="scientific">Thalictrum thalictroides</name>
    <name type="common">Rue-anemone</name>
    <name type="synonym">Anemone thalictroides</name>
    <dbReference type="NCBI Taxonomy" id="46969"/>
    <lineage>
        <taxon>Eukaryota</taxon>
        <taxon>Viridiplantae</taxon>
        <taxon>Streptophyta</taxon>
        <taxon>Embryophyta</taxon>
        <taxon>Tracheophyta</taxon>
        <taxon>Spermatophyta</taxon>
        <taxon>Magnoliopsida</taxon>
        <taxon>Ranunculales</taxon>
        <taxon>Ranunculaceae</taxon>
        <taxon>Thalictroideae</taxon>
        <taxon>Thalictrum</taxon>
    </lineage>
</organism>
<reference evidence="2 3" key="1">
    <citation type="submission" date="2020-06" db="EMBL/GenBank/DDBJ databases">
        <title>Transcriptomic and genomic resources for Thalictrum thalictroides and T. hernandezii: Facilitating candidate gene discovery in an emerging model plant lineage.</title>
        <authorList>
            <person name="Arias T."/>
            <person name="Riano-Pachon D.M."/>
            <person name="Di Stilio V.S."/>
        </authorList>
    </citation>
    <scope>NUCLEOTIDE SEQUENCE [LARGE SCALE GENOMIC DNA]</scope>
    <source>
        <strain evidence="3">cv. WT478/WT964</strain>
        <tissue evidence="2">Leaves</tissue>
    </source>
</reference>
<feature type="region of interest" description="Disordered" evidence="1">
    <location>
        <begin position="253"/>
        <end position="344"/>
    </location>
</feature>
<evidence type="ECO:0000256" key="1">
    <source>
        <dbReference type="SAM" id="MobiDB-lite"/>
    </source>
</evidence>
<dbReference type="PANTHER" id="PTHR35767">
    <property type="entry name" value="HAPLESS PROTEIN"/>
    <property type="match status" value="1"/>
</dbReference>
<evidence type="ECO:0000313" key="2">
    <source>
        <dbReference type="EMBL" id="KAF5200625.1"/>
    </source>
</evidence>
<name>A0A7J6WVT0_THATH</name>
<proteinExistence type="predicted"/>
<dbReference type="Gene3D" id="3.30.160.60">
    <property type="entry name" value="Classic Zinc Finger"/>
    <property type="match status" value="1"/>
</dbReference>
<protein>
    <submittedName>
        <fullName evidence="2">Hapless protein</fullName>
    </submittedName>
</protein>
<dbReference type="PANTHER" id="PTHR35767:SF1">
    <property type="entry name" value="HAPLESS PROTEIN"/>
    <property type="match status" value="1"/>
</dbReference>
<comment type="caution">
    <text evidence="2">The sequence shown here is derived from an EMBL/GenBank/DDBJ whole genome shotgun (WGS) entry which is preliminary data.</text>
</comment>
<sequence length="1195" mass="130712">MASKVCPVCKTFSSTSNTTLNAHIDQCLAADSTSIGDMNESRLTQHRIKPRMKRSMVDIYATAPRCTLEELDRRNGSNWAADLSSPSTAAKANAGEKRQRLSGVDLEGTDDESPVYIDSNGKKILILSKISSATISTAVDGPSKLIKNNGKECKIISFDEKNRSKSSKHRKIKSRNTKLCSLKADEVRVSGEQEHDAEKNYEKEESLSQFLKARDGINSTESGTLRKWVGSKRTCLLKKVSVKDGHRGLGCSSSMTVNPVMRNSMHSGDSSPRRSSVLSNPSERVVSSPKNLKAGIPTHDTGCGADSRTRLSPLPNDKTPSRRGGCLSKLPQSSGMIATSPRSKRVEVNVGQAQNSDNLPKTDTQFENGCRIAMDGKQSCIPSDELVVEPSFDTMKSKLYGKRSASKKPRVHRSISKMEEKVMALPLNVEEHYECAENLSGRFQSEMTHNLNGSSDQARPEVEEVIDQLSLGGAGESTSKTRREASRFLGEGEPKPLEEASHSDSENHGSDVDGNSESNVRASLQNIYSIENITEDIDDETDSEAVLVNADTVDRTYLNKGVGVSISKSSKTMASEFYNSANSMEALPNSLSSTQVHNTCAWGTEKRMPLVQQKLCDSQLAYSANEVSRIGKNPDMESVINSQLVGISSDCKCTRCRNDPQYVPALVGTPFQRLWDMNFENMQEKLSLSSSKMLCTEDRHLVVDRDSSESPVSATSSISHPIIARSDSRYDVGLCAKPSEAEDKLISFSGGGGCAEPMTGYATSSPFMMRAESAERLSLDRENPKVTTISSTDDQLCHCLWRKSFSFGVGPAYQEPQLLKQRTQESSVMPRVYNSNTGPEIFTKQDSFTVSRNSDMNPSICESPRDSVSMHSSPDAVHRLTRHENFSPVRTFSQVHDVEPTSNPVLSLRLMGKNLMVVNKDEERFVNQSQPPLGTSNACADTKNMTPFGFYTGSVPNQDCFSSQIMSPKGSVVSDQDSCNSRPHFFHDDVSKSFTNHSGSETPQRPQQLVGTQNQMDIGGVDYSLVWHGLKSRSDMETQQKKHTRRLVAPAHLQYLNPVSAAQMVGHPTREVIVIDDSPESEAASGTINTKYAGGLKGSQPSPVGVLPPTSTYPNISQLSSFSCHPALNPFSRLEPQIGTKPHFSVPHLGGAHASPLNWGNTSKSPGVTLQNPFTSTSSFACHRNQAMYHSPSFP</sequence>
<feature type="compositionally biased region" description="Basic and acidic residues" evidence="1">
    <location>
        <begin position="479"/>
        <end position="511"/>
    </location>
</feature>
<feature type="compositionally biased region" description="Polar residues" evidence="1">
    <location>
        <begin position="330"/>
        <end position="341"/>
    </location>
</feature>
<evidence type="ECO:0000313" key="3">
    <source>
        <dbReference type="Proteomes" id="UP000554482"/>
    </source>
</evidence>
<gene>
    <name evidence="2" type="ORF">FRX31_009788</name>
</gene>